<keyword evidence="3" id="KW-1185">Reference proteome</keyword>
<dbReference type="InterPro" id="IPR041698">
    <property type="entry name" value="Methyltransf_25"/>
</dbReference>
<dbReference type="RefSeq" id="WP_254153360.1">
    <property type="nucleotide sequence ID" value="NZ_JAHESD010000014.1"/>
</dbReference>
<accession>A0ABS5VPM8</accession>
<reference evidence="2 3" key="1">
    <citation type="submission" date="2021-05" db="EMBL/GenBank/DDBJ databases">
        <title>A Polyphasic approach of four new species of the genus Ohtaekwangia: Ohtaekwangia histidinii sp. nov., Ohtaekwangia cretensis sp. nov., Ohtaekwangia indiensis sp. nov., Ohtaekwangia reichenbachii sp. nov. from diverse environment.</title>
        <authorList>
            <person name="Octaviana S."/>
        </authorList>
    </citation>
    <scope>NUCLEOTIDE SEQUENCE [LARGE SCALE GENOMIC DNA]</scope>
    <source>
        <strain evidence="2 3">PWU20</strain>
    </source>
</reference>
<dbReference type="GO" id="GO:0008168">
    <property type="term" value="F:methyltransferase activity"/>
    <property type="evidence" value="ECO:0007669"/>
    <property type="project" value="UniProtKB-KW"/>
</dbReference>
<evidence type="ECO:0000313" key="2">
    <source>
        <dbReference type="EMBL" id="MBT1703397.1"/>
    </source>
</evidence>
<dbReference type="Proteomes" id="UP000772618">
    <property type="component" value="Unassembled WGS sequence"/>
</dbReference>
<gene>
    <name evidence="2" type="ORF">KK060_08910</name>
</gene>
<dbReference type="SUPFAM" id="SSF53335">
    <property type="entry name" value="S-adenosyl-L-methionine-dependent methyltransferases"/>
    <property type="match status" value="1"/>
</dbReference>
<protein>
    <submittedName>
        <fullName evidence="2">Class I SAM-dependent methyltransferase</fullName>
    </submittedName>
</protein>
<dbReference type="Pfam" id="PF13649">
    <property type="entry name" value="Methyltransf_25"/>
    <property type="match status" value="1"/>
</dbReference>
<keyword evidence="2" id="KW-0808">Transferase</keyword>
<dbReference type="CDD" id="cd02440">
    <property type="entry name" value="AdoMet_MTases"/>
    <property type="match status" value="1"/>
</dbReference>
<dbReference type="Gene3D" id="3.40.50.150">
    <property type="entry name" value="Vaccinia Virus protein VP39"/>
    <property type="match status" value="1"/>
</dbReference>
<dbReference type="EMBL" id="JAHESD010000014">
    <property type="protein sequence ID" value="MBT1703397.1"/>
    <property type="molecule type" value="Genomic_DNA"/>
</dbReference>
<dbReference type="InterPro" id="IPR029063">
    <property type="entry name" value="SAM-dependent_MTases_sf"/>
</dbReference>
<name>A0ABS5VPM8_9BACT</name>
<evidence type="ECO:0000313" key="3">
    <source>
        <dbReference type="Proteomes" id="UP000772618"/>
    </source>
</evidence>
<dbReference type="GO" id="GO:0032259">
    <property type="term" value="P:methylation"/>
    <property type="evidence" value="ECO:0007669"/>
    <property type="project" value="UniProtKB-KW"/>
</dbReference>
<sequence length="156" mass="17684">MDLAPDDSLLEIGCGVGIHAELIASKLNSGSIMAIDRSDGMISKAVLRNEAYIKTKRVRFKETALSRFSSTRVFNKIFCFNINIFWTNKEVDREMEIIRKHLTPAGTFYIFYGPMVNDSRKIVTAVQKNLEQSHFKLCELVKDANLNCCGFITKPL</sequence>
<comment type="caution">
    <text evidence="2">The sequence shown here is derived from an EMBL/GenBank/DDBJ whole genome shotgun (WGS) entry which is preliminary data.</text>
</comment>
<keyword evidence="2" id="KW-0489">Methyltransferase</keyword>
<evidence type="ECO:0000259" key="1">
    <source>
        <dbReference type="Pfam" id="PF13649"/>
    </source>
</evidence>
<feature type="domain" description="Methyltransferase" evidence="1">
    <location>
        <begin position="10"/>
        <end position="106"/>
    </location>
</feature>
<organism evidence="2 3">
    <name type="scientific">Chryseosolibacter indicus</name>
    <dbReference type="NCBI Taxonomy" id="2782351"/>
    <lineage>
        <taxon>Bacteria</taxon>
        <taxon>Pseudomonadati</taxon>
        <taxon>Bacteroidota</taxon>
        <taxon>Cytophagia</taxon>
        <taxon>Cytophagales</taxon>
        <taxon>Chryseotaleaceae</taxon>
        <taxon>Chryseosolibacter</taxon>
    </lineage>
</organism>
<proteinExistence type="predicted"/>